<organism evidence="10 11">
    <name type="scientific">Zymobacter palmae</name>
    <dbReference type="NCBI Taxonomy" id="33074"/>
    <lineage>
        <taxon>Bacteria</taxon>
        <taxon>Pseudomonadati</taxon>
        <taxon>Pseudomonadota</taxon>
        <taxon>Gammaproteobacteria</taxon>
        <taxon>Oceanospirillales</taxon>
        <taxon>Halomonadaceae</taxon>
        <taxon>Zymobacter group</taxon>
        <taxon>Zymobacter</taxon>
    </lineage>
</organism>
<dbReference type="KEGG" id="zpl:ZBT109_0006"/>
<evidence type="ECO:0000259" key="9">
    <source>
        <dbReference type="Pfam" id="PF02470"/>
    </source>
</evidence>
<keyword evidence="6 8" id="KW-0472">Membrane</keyword>
<accession>A0A348HB04</accession>
<keyword evidence="4 8" id="KW-0812">Transmembrane</keyword>
<dbReference type="PANTHER" id="PTHR30462:SF2">
    <property type="entry name" value="INTERMEMBRANE TRANSPORT PROTEIN PQIB"/>
    <property type="match status" value="1"/>
</dbReference>
<keyword evidence="2" id="KW-1003">Cell membrane</keyword>
<dbReference type="EMBL" id="AP018933">
    <property type="protein sequence ID" value="BBG28806.1"/>
    <property type="molecule type" value="Genomic_DNA"/>
</dbReference>
<evidence type="ECO:0000313" key="11">
    <source>
        <dbReference type="Proteomes" id="UP000267342"/>
    </source>
</evidence>
<evidence type="ECO:0000256" key="3">
    <source>
        <dbReference type="ARBA" id="ARBA00022519"/>
    </source>
</evidence>
<keyword evidence="3" id="KW-0997">Cell inner membrane</keyword>
<keyword evidence="5 8" id="KW-1133">Transmembrane helix</keyword>
<feature type="region of interest" description="Disordered" evidence="7">
    <location>
        <begin position="527"/>
        <end position="548"/>
    </location>
</feature>
<dbReference type="RefSeq" id="WP_027704356.1">
    <property type="nucleotide sequence ID" value="NZ_AP018933.1"/>
</dbReference>
<evidence type="ECO:0000256" key="5">
    <source>
        <dbReference type="ARBA" id="ARBA00022989"/>
    </source>
</evidence>
<dbReference type="InterPro" id="IPR003399">
    <property type="entry name" value="Mce/MlaD"/>
</dbReference>
<name>A0A348HB04_9GAMM</name>
<evidence type="ECO:0000256" key="1">
    <source>
        <dbReference type="ARBA" id="ARBA00004533"/>
    </source>
</evidence>
<reference evidence="10 11" key="1">
    <citation type="submission" date="2018-09" db="EMBL/GenBank/DDBJ databases">
        <title>Zymobacter palmae IAM14233 (=T109) whole genome analysis.</title>
        <authorList>
            <person name="Yanase H."/>
        </authorList>
    </citation>
    <scope>NUCLEOTIDE SEQUENCE [LARGE SCALE GENOMIC DNA]</scope>
    <source>
        <strain evidence="10 11">IAM14233</strain>
    </source>
</reference>
<dbReference type="Pfam" id="PF02470">
    <property type="entry name" value="MlaD"/>
    <property type="match status" value="3"/>
</dbReference>
<feature type="transmembrane region" description="Helical" evidence="8">
    <location>
        <begin position="21"/>
        <end position="40"/>
    </location>
</feature>
<dbReference type="OrthoDB" id="9806984at2"/>
<gene>
    <name evidence="10" type="ORF">ZBT109_0006</name>
</gene>
<proteinExistence type="predicted"/>
<keyword evidence="11" id="KW-1185">Reference proteome</keyword>
<dbReference type="GO" id="GO:0005886">
    <property type="term" value="C:plasma membrane"/>
    <property type="evidence" value="ECO:0007669"/>
    <property type="project" value="UniProtKB-SubCell"/>
</dbReference>
<feature type="domain" description="Mce/MlaD" evidence="9">
    <location>
        <begin position="288"/>
        <end position="391"/>
    </location>
</feature>
<dbReference type="PANTHER" id="PTHR30462">
    <property type="entry name" value="INTERMEMBRANE TRANSPORT PROTEIN PQIB-RELATED"/>
    <property type="match status" value="1"/>
</dbReference>
<sequence length="548" mass="60292">MQPSTAPKSRAKRLSDAISPIWFVPLLALLIGLWMVIHAITQTGPIITLSIQSAEGIQAGTEIRARSVKVGEVNRVELSDDAHSVFIKARLNPEYEHLLGQNARFWVVKPRIGPEGISGLSTVLSGTYIELLPDMTEDEPIKTFDVLDQPPIALADANGLRIGLDSDSASSLSVGDPVIFKGYTVGRVESSTFDPKERKIHYDIYIFHEYRDLITQNTHFWLTSGVNFTLTSEGFKAGIGSLETLVSGGVTFEVTDGVDPGPTVAENTRFRLYNDEDDAKQGSYNQYIEYVVMVDDSVRGLIEGAPVEYRGLRIGTVTALPWHIKSLSDNNQQGFRIPVLIRIEPQRLQPVVTDDDLRNTRQRLDAMIKHGLRASLVTGNMLTGALFVDLSVVDKPSPYQPQLYDGKPVFPSQPGGFSQITGKVSTLLDNLNSLQLGSVVGNLNTTLKNTSDMTEQLTRTVKGLNDVMASPTFQQLPADIQQSIRSLRNTMDGFSQQSPTYRELQGTITQLNQLLRNAQPAVRKISDKPNALIFDGGNAKDPQPKAHP</sequence>
<dbReference type="InterPro" id="IPR051800">
    <property type="entry name" value="PqiA-PqiB_transport"/>
</dbReference>
<dbReference type="Proteomes" id="UP000267342">
    <property type="component" value="Chromosome"/>
</dbReference>
<dbReference type="AlphaFoldDB" id="A0A348HB04"/>
<feature type="domain" description="Mce/MlaD" evidence="9">
    <location>
        <begin position="160"/>
        <end position="235"/>
    </location>
</feature>
<evidence type="ECO:0000256" key="2">
    <source>
        <dbReference type="ARBA" id="ARBA00022475"/>
    </source>
</evidence>
<dbReference type="NCBIfam" id="NF008070">
    <property type="entry name" value="PRK10807.1"/>
    <property type="match status" value="1"/>
</dbReference>
<evidence type="ECO:0000256" key="8">
    <source>
        <dbReference type="SAM" id="Phobius"/>
    </source>
</evidence>
<evidence type="ECO:0000256" key="6">
    <source>
        <dbReference type="ARBA" id="ARBA00023136"/>
    </source>
</evidence>
<dbReference type="STRING" id="1123510.GCA_000620025_00098"/>
<protein>
    <submittedName>
        <fullName evidence="10">Paraquat-inducible protein B</fullName>
    </submittedName>
</protein>
<evidence type="ECO:0000256" key="4">
    <source>
        <dbReference type="ARBA" id="ARBA00022692"/>
    </source>
</evidence>
<feature type="domain" description="Mce/MlaD" evidence="9">
    <location>
        <begin position="44"/>
        <end position="133"/>
    </location>
</feature>
<comment type="subcellular location">
    <subcellularLocation>
        <location evidence="1">Cell inner membrane</location>
    </subcellularLocation>
</comment>
<evidence type="ECO:0000313" key="10">
    <source>
        <dbReference type="EMBL" id="BBG28806.1"/>
    </source>
</evidence>
<evidence type="ECO:0000256" key="7">
    <source>
        <dbReference type="SAM" id="MobiDB-lite"/>
    </source>
</evidence>